<evidence type="ECO:0000256" key="3">
    <source>
        <dbReference type="ARBA" id="ARBA00011890"/>
    </source>
</evidence>
<accession>A0A2S9QC03</accession>
<dbReference type="EMBL" id="PUEJ01000005">
    <property type="protein sequence ID" value="PRH86868.1"/>
    <property type="molecule type" value="Genomic_DNA"/>
</dbReference>
<dbReference type="InterPro" id="IPR000682">
    <property type="entry name" value="PCMT"/>
</dbReference>
<comment type="subcellular location">
    <subcellularLocation>
        <location evidence="1">Cytoplasm</location>
    </subcellularLocation>
</comment>
<keyword evidence="5" id="KW-0963">Cytoplasm</keyword>
<dbReference type="RefSeq" id="WP_105863092.1">
    <property type="nucleotide sequence ID" value="NZ_PUEJ01000005.1"/>
</dbReference>
<name>A0A2S9QC03_9HYPH</name>
<evidence type="ECO:0000256" key="2">
    <source>
        <dbReference type="ARBA" id="ARBA00005369"/>
    </source>
</evidence>
<dbReference type="OrthoDB" id="9807766at2"/>
<dbReference type="CDD" id="cd02440">
    <property type="entry name" value="AdoMet_MTases"/>
    <property type="match status" value="1"/>
</dbReference>
<evidence type="ECO:0000256" key="1">
    <source>
        <dbReference type="ARBA" id="ARBA00004496"/>
    </source>
</evidence>
<dbReference type="EC" id="2.1.1.77" evidence="3"/>
<evidence type="ECO:0000256" key="9">
    <source>
        <dbReference type="ARBA" id="ARBA00030757"/>
    </source>
</evidence>
<reference evidence="12 13" key="1">
    <citation type="submission" date="2018-02" db="EMBL/GenBank/DDBJ databases">
        <title>Whole genome sequencing of endophytic bacterium.</title>
        <authorList>
            <person name="Eedara R."/>
            <person name="Podile A.R."/>
        </authorList>
    </citation>
    <scope>NUCLEOTIDE SEQUENCE [LARGE SCALE GENOMIC DNA]</scope>
    <source>
        <strain evidence="12 13">RP1T</strain>
    </source>
</reference>
<keyword evidence="7 12" id="KW-0808">Transferase</keyword>
<dbReference type="GO" id="GO:0032259">
    <property type="term" value="P:methylation"/>
    <property type="evidence" value="ECO:0007669"/>
    <property type="project" value="UniProtKB-KW"/>
</dbReference>
<keyword evidence="13" id="KW-1185">Reference proteome</keyword>
<evidence type="ECO:0000256" key="11">
    <source>
        <dbReference type="ARBA" id="ARBA00031350"/>
    </source>
</evidence>
<sequence length="281" mass="30430">MASEKAALEQARRDFARSMLKESGSADPRIERAFELVPREAFLPPGPWLTTHHGGYVETPDADPIHLYRNRLVALKADKQINTGEPALHAAWLGAVAPRAGERVSHIGAGLGYYTAILSVLTLPGGRVTAFEIEEDLAEQARRNLKPFDGVSVIHADATRVALPPSDLIYVNAGVVAPPLAWLAALQPGGRLIFPWRPREEIGIALRVDASPAGFAVRALMPSWFIPCTGASREIPTIRPPRSSRQASAVRSLWPMAARVPDESAIAVYPDLWFSSAALDA</sequence>
<evidence type="ECO:0000256" key="8">
    <source>
        <dbReference type="ARBA" id="ARBA00022691"/>
    </source>
</evidence>
<dbReference type="Pfam" id="PF01135">
    <property type="entry name" value="PCMT"/>
    <property type="match status" value="1"/>
</dbReference>
<keyword evidence="6 12" id="KW-0489">Methyltransferase</keyword>
<dbReference type="SUPFAM" id="SSF53335">
    <property type="entry name" value="S-adenosyl-L-methionine-dependent methyltransferases"/>
    <property type="match status" value="1"/>
</dbReference>
<keyword evidence="8" id="KW-0949">S-adenosyl-L-methionine</keyword>
<dbReference type="InterPro" id="IPR029063">
    <property type="entry name" value="SAM-dependent_MTases_sf"/>
</dbReference>
<evidence type="ECO:0000256" key="5">
    <source>
        <dbReference type="ARBA" id="ARBA00022490"/>
    </source>
</evidence>
<comment type="caution">
    <text evidence="12">The sequence shown here is derived from an EMBL/GenBank/DDBJ whole genome shotgun (WGS) entry which is preliminary data.</text>
</comment>
<organism evidence="12 13">
    <name type="scientific">Labrys okinawensis</name>
    <dbReference type="NCBI Taxonomy" id="346911"/>
    <lineage>
        <taxon>Bacteria</taxon>
        <taxon>Pseudomonadati</taxon>
        <taxon>Pseudomonadota</taxon>
        <taxon>Alphaproteobacteria</taxon>
        <taxon>Hyphomicrobiales</taxon>
        <taxon>Xanthobacteraceae</taxon>
        <taxon>Labrys</taxon>
    </lineage>
</organism>
<evidence type="ECO:0000256" key="10">
    <source>
        <dbReference type="ARBA" id="ARBA00031323"/>
    </source>
</evidence>
<comment type="similarity">
    <text evidence="2">Belongs to the methyltransferase superfamily. L-isoaspartyl/D-aspartyl protein methyltransferase family.</text>
</comment>
<protein>
    <recommendedName>
        <fullName evidence="4">Protein-L-isoaspartate O-methyltransferase</fullName>
        <ecNumber evidence="3">2.1.1.77</ecNumber>
    </recommendedName>
    <alternativeName>
        <fullName evidence="11">L-isoaspartyl protein carboxyl methyltransferase</fullName>
    </alternativeName>
    <alternativeName>
        <fullName evidence="9">Protein L-isoaspartyl methyltransferase</fullName>
    </alternativeName>
    <alternativeName>
        <fullName evidence="10">Protein-beta-aspartate methyltransferase</fullName>
    </alternativeName>
</protein>
<evidence type="ECO:0000313" key="13">
    <source>
        <dbReference type="Proteomes" id="UP000237682"/>
    </source>
</evidence>
<evidence type="ECO:0000256" key="6">
    <source>
        <dbReference type="ARBA" id="ARBA00022603"/>
    </source>
</evidence>
<dbReference type="GO" id="GO:0004719">
    <property type="term" value="F:protein-L-isoaspartate (D-aspartate) O-methyltransferase activity"/>
    <property type="evidence" value="ECO:0007669"/>
    <property type="project" value="UniProtKB-EC"/>
</dbReference>
<dbReference type="AlphaFoldDB" id="A0A2S9QC03"/>
<evidence type="ECO:0000313" key="12">
    <source>
        <dbReference type="EMBL" id="PRH86868.1"/>
    </source>
</evidence>
<dbReference type="PANTHER" id="PTHR11579:SF0">
    <property type="entry name" value="PROTEIN-L-ISOASPARTATE(D-ASPARTATE) O-METHYLTRANSFERASE"/>
    <property type="match status" value="1"/>
</dbReference>
<proteinExistence type="inferred from homology"/>
<dbReference type="Proteomes" id="UP000237682">
    <property type="component" value="Unassembled WGS sequence"/>
</dbReference>
<gene>
    <name evidence="12" type="ORF">C5L14_16400</name>
</gene>
<evidence type="ECO:0000256" key="7">
    <source>
        <dbReference type="ARBA" id="ARBA00022679"/>
    </source>
</evidence>
<dbReference type="PANTHER" id="PTHR11579">
    <property type="entry name" value="PROTEIN-L-ISOASPARTATE O-METHYLTRANSFERASE"/>
    <property type="match status" value="1"/>
</dbReference>
<dbReference type="GO" id="GO:0005737">
    <property type="term" value="C:cytoplasm"/>
    <property type="evidence" value="ECO:0007669"/>
    <property type="project" value="UniProtKB-SubCell"/>
</dbReference>
<dbReference type="Gene3D" id="3.40.50.150">
    <property type="entry name" value="Vaccinia Virus protein VP39"/>
    <property type="match status" value="1"/>
</dbReference>
<evidence type="ECO:0000256" key="4">
    <source>
        <dbReference type="ARBA" id="ARBA00013346"/>
    </source>
</evidence>